<dbReference type="InterPro" id="IPR044822">
    <property type="entry name" value="Myb_DNA-bind_4"/>
</dbReference>
<dbReference type="CDD" id="cd12203">
    <property type="entry name" value="GT1"/>
    <property type="match status" value="1"/>
</dbReference>
<organism evidence="8">
    <name type="scientific">Cucumis melo</name>
    <name type="common">Muskmelon</name>
    <dbReference type="NCBI Taxonomy" id="3656"/>
    <lineage>
        <taxon>Eukaryota</taxon>
        <taxon>Viridiplantae</taxon>
        <taxon>Streptophyta</taxon>
        <taxon>Embryophyta</taxon>
        <taxon>Tracheophyta</taxon>
        <taxon>Spermatophyta</taxon>
        <taxon>Magnoliopsida</taxon>
        <taxon>eudicotyledons</taxon>
        <taxon>Gunneridae</taxon>
        <taxon>Pentapetalae</taxon>
        <taxon>rosids</taxon>
        <taxon>fabids</taxon>
        <taxon>Cucurbitales</taxon>
        <taxon>Cucurbitaceae</taxon>
        <taxon>Benincaseae</taxon>
        <taxon>Cucumis</taxon>
    </lineage>
</organism>
<feature type="compositionally biased region" description="Basic and acidic residues" evidence="6">
    <location>
        <begin position="337"/>
        <end position="351"/>
    </location>
</feature>
<dbReference type="PROSITE" id="PS51257">
    <property type="entry name" value="PROKAR_LIPOPROTEIN"/>
    <property type="match status" value="1"/>
</dbReference>
<sequence>MKLSCGRLGSCPLSLKAHIFFSSLASCFFTSVSLTPINQPILLEMSDKFTHPDLRHLMADDKPNFPATPQTLDSFFLHHSHLTRGFSPAPPPPKFQPLQLVLTEPTGLLQFGCSDNSTATGDGGGSSTAANATVSSAPFLRRNKLVIDNEWCSPYGNDVVGGSNGFNSRWPRQETLTLLEIRSRLDSKFKESNQKGPLWDQVSRLMAEEYGYKRSGKKCKEKFDNLYKYYKKTKEGKTGRHDGKHYRFFRQLEAIYGQSNDQISSPIIESNFYRNSVARSETPPPEKYPSTGGENHQEAGGGMSLSFTISSDFETSSSGNYHDDDLSAIAFMMNQKKAEKSRETNVSKRDQGGVSNNNNKGESWREEVEKMVDMKMSRLMEVQENWMEKIMSSVEDGEKERIMKEEEWRKQEMARFDHEMSEFCARERAWLHARELAFMEIVKKFADKG</sequence>
<dbReference type="Pfam" id="PF13837">
    <property type="entry name" value="Myb_DNA-bind_4"/>
    <property type="match status" value="1"/>
</dbReference>
<dbReference type="eggNOG" id="KOG4282">
    <property type="taxonomic scope" value="Eukaryota"/>
</dbReference>
<dbReference type="Gene3D" id="1.10.10.60">
    <property type="entry name" value="Homeodomain-like"/>
    <property type="match status" value="1"/>
</dbReference>
<evidence type="ECO:0000256" key="1">
    <source>
        <dbReference type="ARBA" id="ARBA00004123"/>
    </source>
</evidence>
<keyword evidence="2" id="KW-0805">Transcription regulation</keyword>
<protein>
    <recommendedName>
        <fullName evidence="7">Myb-like domain-containing protein</fullName>
    </recommendedName>
</protein>
<dbReference type="EnsemblPlants" id="MELO3C012365.2.1">
    <property type="protein sequence ID" value="MELO3C012365.2.1"/>
    <property type="gene ID" value="MELO3C012365.2"/>
</dbReference>
<comment type="subcellular location">
    <subcellularLocation>
        <location evidence="1">Nucleus</location>
    </subcellularLocation>
</comment>
<feature type="domain" description="Myb-like" evidence="7">
    <location>
        <begin position="168"/>
        <end position="227"/>
    </location>
</feature>
<evidence type="ECO:0000256" key="3">
    <source>
        <dbReference type="ARBA" id="ARBA00023125"/>
    </source>
</evidence>
<gene>
    <name evidence="8" type="primary">103489406</name>
</gene>
<accession>A0A9I9D307</accession>
<reference evidence="8" key="1">
    <citation type="submission" date="2023-03" db="UniProtKB">
        <authorList>
            <consortium name="EnsemblPlants"/>
        </authorList>
    </citation>
    <scope>IDENTIFICATION</scope>
</reference>
<proteinExistence type="predicted"/>
<evidence type="ECO:0000256" key="4">
    <source>
        <dbReference type="ARBA" id="ARBA00023163"/>
    </source>
</evidence>
<keyword evidence="5" id="KW-0539">Nucleus</keyword>
<keyword evidence="3" id="KW-0238">DNA-binding</keyword>
<feature type="region of interest" description="Disordered" evidence="6">
    <location>
        <begin position="274"/>
        <end position="304"/>
    </location>
</feature>
<evidence type="ECO:0000256" key="2">
    <source>
        <dbReference type="ARBA" id="ARBA00023015"/>
    </source>
</evidence>
<keyword evidence="4" id="KW-0804">Transcription</keyword>
<dbReference type="InterPro" id="IPR001005">
    <property type="entry name" value="SANT/Myb"/>
</dbReference>
<evidence type="ECO:0000259" key="7">
    <source>
        <dbReference type="PROSITE" id="PS50090"/>
    </source>
</evidence>
<evidence type="ECO:0000256" key="5">
    <source>
        <dbReference type="ARBA" id="ARBA00023242"/>
    </source>
</evidence>
<dbReference type="RefSeq" id="XP_008446778.2">
    <property type="nucleotide sequence ID" value="XM_008448556.3"/>
</dbReference>
<name>A0A9I9D307_CUCME</name>
<dbReference type="PANTHER" id="PTHR21654">
    <property type="entry name" value="FI21293P1"/>
    <property type="match status" value="1"/>
</dbReference>
<dbReference type="PANTHER" id="PTHR21654:SF63">
    <property type="entry name" value="MYB-LIKE DOMAIN-CONTAINING PROTEIN"/>
    <property type="match status" value="1"/>
</dbReference>
<evidence type="ECO:0000313" key="8">
    <source>
        <dbReference type="EnsemblPlants" id="MELO3C012365.2.1"/>
    </source>
</evidence>
<feature type="region of interest" description="Disordered" evidence="6">
    <location>
        <begin position="337"/>
        <end position="365"/>
    </location>
</feature>
<evidence type="ECO:0000256" key="6">
    <source>
        <dbReference type="SAM" id="MobiDB-lite"/>
    </source>
</evidence>
<dbReference type="PROSITE" id="PS50090">
    <property type="entry name" value="MYB_LIKE"/>
    <property type="match status" value="1"/>
</dbReference>